<reference evidence="2 3" key="1">
    <citation type="submission" date="2024-03" db="EMBL/GenBank/DDBJ databases">
        <title>Human intestinal bacterial collection.</title>
        <authorList>
            <person name="Pauvert C."/>
            <person name="Hitch T.C.A."/>
            <person name="Clavel T."/>
        </authorList>
    </citation>
    <scope>NUCLEOTIDE SEQUENCE [LARGE SCALE GENOMIC DNA]</scope>
    <source>
        <strain evidence="2 3">CLA-JM-H10</strain>
    </source>
</reference>
<keyword evidence="1" id="KW-0175">Coiled coil</keyword>
<gene>
    <name evidence="2" type="ORF">WMO38_02790</name>
</gene>
<sequence>MKKQQTIIEQSKIEEAVRAELRQEVEETDREMDVLEYHMRKYCDTDDIEATEFGKENAVDD</sequence>
<feature type="coiled-coil region" evidence="1">
    <location>
        <begin position="11"/>
        <end position="38"/>
    </location>
</feature>
<dbReference type="Proteomes" id="UP001480973">
    <property type="component" value="Unassembled WGS sequence"/>
</dbReference>
<evidence type="ECO:0000256" key="1">
    <source>
        <dbReference type="SAM" id="Coils"/>
    </source>
</evidence>
<protein>
    <recommendedName>
        <fullName evidence="4">Protein dpnD</fullName>
    </recommendedName>
</protein>
<name>A0ABV1GKN8_9FIRM</name>
<dbReference type="EMBL" id="JBBMES010000002">
    <property type="protein sequence ID" value="MEQ2534038.1"/>
    <property type="molecule type" value="Genomic_DNA"/>
</dbReference>
<keyword evidence="3" id="KW-1185">Reference proteome</keyword>
<accession>A0ABV1GKN8</accession>
<evidence type="ECO:0008006" key="4">
    <source>
        <dbReference type="Google" id="ProtNLM"/>
    </source>
</evidence>
<organism evidence="2 3">
    <name type="scientific">Lachnospira intestinalis</name>
    <dbReference type="NCBI Taxonomy" id="3133158"/>
    <lineage>
        <taxon>Bacteria</taxon>
        <taxon>Bacillati</taxon>
        <taxon>Bacillota</taxon>
        <taxon>Clostridia</taxon>
        <taxon>Lachnospirales</taxon>
        <taxon>Lachnospiraceae</taxon>
        <taxon>Lachnospira</taxon>
    </lineage>
</organism>
<proteinExistence type="predicted"/>
<evidence type="ECO:0000313" key="2">
    <source>
        <dbReference type="EMBL" id="MEQ2534038.1"/>
    </source>
</evidence>
<comment type="caution">
    <text evidence="2">The sequence shown here is derived from an EMBL/GenBank/DDBJ whole genome shotgun (WGS) entry which is preliminary data.</text>
</comment>
<evidence type="ECO:0000313" key="3">
    <source>
        <dbReference type="Proteomes" id="UP001480973"/>
    </source>
</evidence>